<dbReference type="EMBL" id="MU006244">
    <property type="protein sequence ID" value="KAF2819657.1"/>
    <property type="molecule type" value="Genomic_DNA"/>
</dbReference>
<accession>A0A6A6ZHG3</accession>
<evidence type="ECO:0000313" key="3">
    <source>
        <dbReference type="Proteomes" id="UP000799424"/>
    </source>
</evidence>
<dbReference type="OrthoDB" id="2687452at2759"/>
<feature type="compositionally biased region" description="Basic and acidic residues" evidence="1">
    <location>
        <begin position="133"/>
        <end position="161"/>
    </location>
</feature>
<feature type="region of interest" description="Disordered" evidence="1">
    <location>
        <begin position="1"/>
        <end position="67"/>
    </location>
</feature>
<keyword evidence="3" id="KW-1185">Reference proteome</keyword>
<gene>
    <name evidence="2" type="ORF">CC86DRAFT_132716</name>
</gene>
<reference evidence="2" key="1">
    <citation type="journal article" date="2020" name="Stud. Mycol.">
        <title>101 Dothideomycetes genomes: a test case for predicting lifestyles and emergence of pathogens.</title>
        <authorList>
            <person name="Haridas S."/>
            <person name="Albert R."/>
            <person name="Binder M."/>
            <person name="Bloem J."/>
            <person name="Labutti K."/>
            <person name="Salamov A."/>
            <person name="Andreopoulos B."/>
            <person name="Baker S."/>
            <person name="Barry K."/>
            <person name="Bills G."/>
            <person name="Bluhm B."/>
            <person name="Cannon C."/>
            <person name="Castanera R."/>
            <person name="Culley D."/>
            <person name="Daum C."/>
            <person name="Ezra D."/>
            <person name="Gonzalez J."/>
            <person name="Henrissat B."/>
            <person name="Kuo A."/>
            <person name="Liang C."/>
            <person name="Lipzen A."/>
            <person name="Lutzoni F."/>
            <person name="Magnuson J."/>
            <person name="Mondo S."/>
            <person name="Nolan M."/>
            <person name="Ohm R."/>
            <person name="Pangilinan J."/>
            <person name="Park H.-J."/>
            <person name="Ramirez L."/>
            <person name="Alfaro M."/>
            <person name="Sun H."/>
            <person name="Tritt A."/>
            <person name="Yoshinaga Y."/>
            <person name="Zwiers L.-H."/>
            <person name="Turgeon B."/>
            <person name="Goodwin S."/>
            <person name="Spatafora J."/>
            <person name="Crous P."/>
            <person name="Grigoriev I."/>
        </authorList>
    </citation>
    <scope>NUCLEOTIDE SEQUENCE</scope>
    <source>
        <strain evidence="2">CBS 113818</strain>
    </source>
</reference>
<dbReference type="Proteomes" id="UP000799424">
    <property type="component" value="Unassembled WGS sequence"/>
</dbReference>
<sequence>SRIRHGSFGQARLHEGSLSISPDTSPTTLSFIPPTSPPTASRSPPTLPTKRRRRPSNLQSTSAPDPVIGQVTLGGRFKCLDATCAELIFGRQADFRRHWDNVHASCRMEFFCSVDGCGRSKRPHNKSKGRSFGIREDKMREHVKTVHDKAKRKRDGDGEGDVKEEESSGLDDGDEKVGKKMRRDMYEGKVAWAGQGDY</sequence>
<protein>
    <recommendedName>
        <fullName evidence="4">C2H2-type domain-containing protein</fullName>
    </recommendedName>
</protein>
<feature type="region of interest" description="Disordered" evidence="1">
    <location>
        <begin position="122"/>
        <end position="179"/>
    </location>
</feature>
<evidence type="ECO:0008006" key="4">
    <source>
        <dbReference type="Google" id="ProtNLM"/>
    </source>
</evidence>
<name>A0A6A6ZHG3_9PLEO</name>
<evidence type="ECO:0000313" key="2">
    <source>
        <dbReference type="EMBL" id="KAF2819657.1"/>
    </source>
</evidence>
<dbReference type="AlphaFoldDB" id="A0A6A6ZHG3"/>
<feature type="compositionally biased region" description="Acidic residues" evidence="1">
    <location>
        <begin position="162"/>
        <end position="174"/>
    </location>
</feature>
<feature type="non-terminal residue" evidence="2">
    <location>
        <position position="1"/>
    </location>
</feature>
<organism evidence="2 3">
    <name type="scientific">Ophiobolus disseminans</name>
    <dbReference type="NCBI Taxonomy" id="1469910"/>
    <lineage>
        <taxon>Eukaryota</taxon>
        <taxon>Fungi</taxon>
        <taxon>Dikarya</taxon>
        <taxon>Ascomycota</taxon>
        <taxon>Pezizomycotina</taxon>
        <taxon>Dothideomycetes</taxon>
        <taxon>Pleosporomycetidae</taxon>
        <taxon>Pleosporales</taxon>
        <taxon>Pleosporineae</taxon>
        <taxon>Phaeosphaeriaceae</taxon>
        <taxon>Ophiobolus</taxon>
    </lineage>
</organism>
<feature type="compositionally biased region" description="Polar residues" evidence="1">
    <location>
        <begin position="18"/>
        <end position="30"/>
    </location>
</feature>
<proteinExistence type="predicted"/>
<evidence type="ECO:0000256" key="1">
    <source>
        <dbReference type="SAM" id="MobiDB-lite"/>
    </source>
</evidence>